<dbReference type="RefSeq" id="WP_095373379.1">
    <property type="nucleotide sequence ID" value="NZ_CANMJM010000002.1"/>
</dbReference>
<dbReference type="GeneID" id="97216037"/>
<dbReference type="OrthoDB" id="2890343at2"/>
<dbReference type="AlphaFoldDB" id="A0A248TNV4"/>
<dbReference type="Proteomes" id="UP000215137">
    <property type="component" value="Chromosome"/>
</dbReference>
<name>A0A248TNV4_9BACI</name>
<accession>A0A248TNV4</accession>
<keyword evidence="2" id="KW-1185">Reference proteome</keyword>
<dbReference type="KEGG" id="bko:CKF48_22395"/>
<gene>
    <name evidence="1" type="ORF">CKF48_22395</name>
</gene>
<sequence>MAIKKNMEFKIKDGFLPNLCLSKSLKVLDVSDSSIIIEMGSSQRRGVFPPENFNYWINKGILIAVKDHQKRIS</sequence>
<organism evidence="1 2">
    <name type="scientific">Cytobacillus kochii</name>
    <dbReference type="NCBI Taxonomy" id="859143"/>
    <lineage>
        <taxon>Bacteria</taxon>
        <taxon>Bacillati</taxon>
        <taxon>Bacillota</taxon>
        <taxon>Bacilli</taxon>
        <taxon>Bacillales</taxon>
        <taxon>Bacillaceae</taxon>
        <taxon>Cytobacillus</taxon>
    </lineage>
</organism>
<evidence type="ECO:0000313" key="2">
    <source>
        <dbReference type="Proteomes" id="UP000215137"/>
    </source>
</evidence>
<proteinExistence type="predicted"/>
<evidence type="ECO:0000313" key="1">
    <source>
        <dbReference type="EMBL" id="ASV69815.1"/>
    </source>
</evidence>
<dbReference type="EMBL" id="CP022983">
    <property type="protein sequence ID" value="ASV69815.1"/>
    <property type="molecule type" value="Genomic_DNA"/>
</dbReference>
<protein>
    <submittedName>
        <fullName evidence="1">Uncharacterized protein</fullName>
    </submittedName>
</protein>
<reference evidence="1 2" key="1">
    <citation type="submission" date="2017-08" db="EMBL/GenBank/DDBJ databases">
        <title>Complete Genome Sequence of Bacillus kochii Oregon-R-modENCODE STRAIN BDGP4, isolated from Drosophila melanogaster gut.</title>
        <authorList>
            <person name="Wan K.H."/>
            <person name="Yu C."/>
            <person name="Park S."/>
            <person name="Hammonds A.S."/>
            <person name="Booth B.W."/>
            <person name="Celniker S.E."/>
        </authorList>
    </citation>
    <scope>NUCLEOTIDE SEQUENCE [LARGE SCALE GENOMIC DNA]</scope>
    <source>
        <strain evidence="1 2">BDGP4</strain>
    </source>
</reference>